<accession>A0A849HR10</accession>
<proteinExistence type="predicted"/>
<dbReference type="CDD" id="cd04859">
    <property type="entry name" value="Prim_Pol"/>
    <property type="match status" value="1"/>
</dbReference>
<dbReference type="SMART" id="SM00943">
    <property type="entry name" value="Prim-Pol"/>
    <property type="match status" value="1"/>
</dbReference>
<dbReference type="RefSeq" id="WP_171244183.1">
    <property type="nucleotide sequence ID" value="NZ_JABEPQ010000003.1"/>
</dbReference>
<dbReference type="Pfam" id="PF09250">
    <property type="entry name" value="Prim-Pol"/>
    <property type="match status" value="1"/>
</dbReference>
<feature type="domain" description="DNA primase/polymerase bifunctional N-terminal" evidence="2">
    <location>
        <begin position="19"/>
        <end position="187"/>
    </location>
</feature>
<keyword evidence="4" id="KW-1185">Reference proteome</keyword>
<dbReference type="Proteomes" id="UP000588586">
    <property type="component" value="Unassembled WGS sequence"/>
</dbReference>
<name>A0A849HR10_9MICO</name>
<dbReference type="SMART" id="SM00942">
    <property type="entry name" value="PriCT_1"/>
    <property type="match status" value="1"/>
</dbReference>
<organism evidence="3 4">
    <name type="scientific">Knoellia koreensis</name>
    <dbReference type="NCBI Taxonomy" id="2730921"/>
    <lineage>
        <taxon>Bacteria</taxon>
        <taxon>Bacillati</taxon>
        <taxon>Actinomycetota</taxon>
        <taxon>Actinomycetes</taxon>
        <taxon>Micrococcales</taxon>
        <taxon>Intrasporangiaceae</taxon>
        <taxon>Knoellia</taxon>
    </lineage>
</organism>
<dbReference type="InterPro" id="IPR015330">
    <property type="entry name" value="DNA_primase/pol_bifunc_N"/>
</dbReference>
<evidence type="ECO:0000259" key="1">
    <source>
        <dbReference type="SMART" id="SM00942"/>
    </source>
</evidence>
<protein>
    <submittedName>
        <fullName evidence="3">DNA primase</fullName>
    </submittedName>
</protein>
<dbReference type="EMBL" id="JABEPQ010000003">
    <property type="protein sequence ID" value="NNM47037.1"/>
    <property type="molecule type" value="Genomic_DNA"/>
</dbReference>
<feature type="domain" description="Primase C-terminal 1" evidence="1">
    <location>
        <begin position="216"/>
        <end position="279"/>
    </location>
</feature>
<comment type="caution">
    <text evidence="3">The sequence shown here is derived from an EMBL/GenBank/DDBJ whole genome shotgun (WGS) entry which is preliminary data.</text>
</comment>
<dbReference type="Pfam" id="PF08708">
    <property type="entry name" value="PriCT_1"/>
    <property type="match status" value="1"/>
</dbReference>
<dbReference type="InterPro" id="IPR014820">
    <property type="entry name" value="PriCT_1"/>
</dbReference>
<dbReference type="SUPFAM" id="SSF56747">
    <property type="entry name" value="Prim-pol domain"/>
    <property type="match status" value="1"/>
</dbReference>
<evidence type="ECO:0000313" key="4">
    <source>
        <dbReference type="Proteomes" id="UP000588586"/>
    </source>
</evidence>
<gene>
    <name evidence="3" type="ORF">HJG52_13615</name>
</gene>
<dbReference type="AlphaFoldDB" id="A0A849HR10"/>
<reference evidence="3 4" key="1">
    <citation type="submission" date="2020-04" db="EMBL/GenBank/DDBJ databases">
        <title>Knoellia sp. isolate from air conditioner.</title>
        <authorList>
            <person name="Chea S."/>
            <person name="Kim D.-U."/>
        </authorList>
    </citation>
    <scope>NUCLEOTIDE SEQUENCE [LARGE SCALE GENOMIC DNA]</scope>
    <source>
        <strain evidence="3 4">DB2414S</strain>
    </source>
</reference>
<evidence type="ECO:0000259" key="2">
    <source>
        <dbReference type="SMART" id="SM00943"/>
    </source>
</evidence>
<sequence>MGAIDLFAEVGGLPLSEAAARFAAAGVPVFPCVPGEKRPLVLRGFHDASADPGQVAGWWSRWPSANIGIPTGAMSGVEVVDVDVHPTGTGFPAFREAHRQGHAVGWAALVRTPSGGLHAYYPAHADRVQSSWQAARAHVDFRAEGGYIIAPPSKVLRPGGVRAPYRLIVASGDTPVPVDAARLREFLDPRTPIPLDRARASSHRFERRGSDVKVLAGWVAGRGEGERNRGLFWAACRLAESGTPPDATLDALGPAAEHAGLGVREIMATIRSAYRTTQPAPHTSVEPVADERRVVRGSPGRVIS</sequence>
<evidence type="ECO:0000313" key="3">
    <source>
        <dbReference type="EMBL" id="NNM47037.1"/>
    </source>
</evidence>